<evidence type="ECO:0000313" key="2">
    <source>
        <dbReference type="Proteomes" id="UP001497472"/>
    </source>
</evidence>
<reference evidence="1 2" key="1">
    <citation type="submission" date="2023-11" db="EMBL/GenBank/DDBJ databases">
        <authorList>
            <person name="Okamura Y."/>
        </authorList>
    </citation>
    <scope>NUCLEOTIDE SEQUENCE [LARGE SCALE GENOMIC DNA]</scope>
</reference>
<evidence type="ECO:0000313" key="1">
    <source>
        <dbReference type="EMBL" id="CAK1552095.1"/>
    </source>
</evidence>
<dbReference type="AlphaFoldDB" id="A0AAV1JRG1"/>
<dbReference type="EMBL" id="CAVLEF010000132">
    <property type="protein sequence ID" value="CAK1552095.1"/>
    <property type="molecule type" value="Genomic_DNA"/>
</dbReference>
<sequence>MTYGAPSTVIVTIIYCIRKPALLFSYGKAQCLDCELGQLSNVGETTADAVLVRYLRNWLPIYIHMQIVWY</sequence>
<comment type="caution">
    <text evidence="1">The sequence shown here is derived from an EMBL/GenBank/DDBJ whole genome shotgun (WGS) entry which is preliminary data.</text>
</comment>
<organism evidence="1 2">
    <name type="scientific">Leptosia nina</name>
    <dbReference type="NCBI Taxonomy" id="320188"/>
    <lineage>
        <taxon>Eukaryota</taxon>
        <taxon>Metazoa</taxon>
        <taxon>Ecdysozoa</taxon>
        <taxon>Arthropoda</taxon>
        <taxon>Hexapoda</taxon>
        <taxon>Insecta</taxon>
        <taxon>Pterygota</taxon>
        <taxon>Neoptera</taxon>
        <taxon>Endopterygota</taxon>
        <taxon>Lepidoptera</taxon>
        <taxon>Glossata</taxon>
        <taxon>Ditrysia</taxon>
        <taxon>Papilionoidea</taxon>
        <taxon>Pieridae</taxon>
        <taxon>Pierinae</taxon>
        <taxon>Leptosia</taxon>
    </lineage>
</organism>
<protein>
    <submittedName>
        <fullName evidence="1">Uncharacterized protein</fullName>
    </submittedName>
</protein>
<dbReference type="Proteomes" id="UP001497472">
    <property type="component" value="Unassembled WGS sequence"/>
</dbReference>
<accession>A0AAV1JRG1</accession>
<name>A0AAV1JRG1_9NEOP</name>
<proteinExistence type="predicted"/>
<gene>
    <name evidence="1" type="ORF">LNINA_LOCUS11173</name>
</gene>
<keyword evidence="2" id="KW-1185">Reference proteome</keyword>